<keyword evidence="11" id="KW-1185">Reference proteome</keyword>
<keyword evidence="2 7" id="KW-0548">Nucleotidyltransferase</keyword>
<evidence type="ECO:0000256" key="2">
    <source>
        <dbReference type="ARBA" id="ARBA00022695"/>
    </source>
</evidence>
<dbReference type="NCBIfam" id="TIGR01693">
    <property type="entry name" value="UTase_glnD"/>
    <property type="match status" value="1"/>
</dbReference>
<comment type="catalytic activity">
    <reaction evidence="7">
        <text>[protein-PII]-L-tyrosine + UTP = [protein-PII]-uridylyl-L-tyrosine + diphosphate</text>
        <dbReference type="Rhea" id="RHEA:13673"/>
        <dbReference type="Rhea" id="RHEA-COMP:12147"/>
        <dbReference type="Rhea" id="RHEA-COMP:12148"/>
        <dbReference type="ChEBI" id="CHEBI:33019"/>
        <dbReference type="ChEBI" id="CHEBI:46398"/>
        <dbReference type="ChEBI" id="CHEBI:46858"/>
        <dbReference type="ChEBI" id="CHEBI:90602"/>
        <dbReference type="EC" id="2.7.7.59"/>
    </reaction>
</comment>
<dbReference type="PANTHER" id="PTHR47320:SF1">
    <property type="entry name" value="BIFUNCTIONAL URIDYLYLTRANSFERASE_URIDYLYL-REMOVING ENZYME"/>
    <property type="match status" value="1"/>
</dbReference>
<dbReference type="InterPro" id="IPR002912">
    <property type="entry name" value="ACT_dom"/>
</dbReference>
<dbReference type="RefSeq" id="WP_343164827.1">
    <property type="nucleotide sequence ID" value="NZ_JBHRSV010000012.1"/>
</dbReference>
<name>A0ABV6ZX72_9PROT</name>
<gene>
    <name evidence="7" type="primary">glnD</name>
    <name evidence="10" type="ORF">ACFOOR_07710</name>
</gene>
<dbReference type="InterPro" id="IPR043519">
    <property type="entry name" value="NT_sf"/>
</dbReference>
<evidence type="ECO:0000256" key="4">
    <source>
        <dbReference type="ARBA" id="ARBA00022801"/>
    </source>
</evidence>
<dbReference type="InterPro" id="IPR013546">
    <property type="entry name" value="PII_UdlTrfase/GS_AdlTrfase"/>
</dbReference>
<proteinExistence type="inferred from homology"/>
<dbReference type="Gene3D" id="1.10.3090.10">
    <property type="entry name" value="cca-adding enzyme, domain 2"/>
    <property type="match status" value="1"/>
</dbReference>
<dbReference type="InterPro" id="IPR003607">
    <property type="entry name" value="HD/PDEase_dom"/>
</dbReference>
<feature type="domain" description="ACT" evidence="8">
    <location>
        <begin position="849"/>
        <end position="927"/>
    </location>
</feature>
<evidence type="ECO:0000313" key="10">
    <source>
        <dbReference type="EMBL" id="MFC2925988.1"/>
    </source>
</evidence>
<dbReference type="CDD" id="cd04899">
    <property type="entry name" value="ACT_ACR-UUR-like_2"/>
    <property type="match status" value="1"/>
</dbReference>
<sequence length="942" mass="102998">MTVAALPLSLDGLRLRAEIAASLGAGGWSDKAARLAAIGHLKAAVTQGRDKAFARLDGKSGGLEAARFLANATDSALEALFAALETHNPEGAEQVSLCAIGGYGAGELAPSSDIDLLFLKADSAGQAADRFIEDLVYGLWDMGLVVGGATARTTGETLALARENVSERTSLLSLRVIAGDARLAFDLEAKLRAEAGEAGHAGFVEAKLKERDNRISRAGRSRYTVEPNIKDSKGGLRDLQLMRWLAQFLYGQDAFERWVAAGLLTVNDVERYLRAADFLWTVRFHLHALTGGKDDRLTFDLQPEIASRMGYEDAENEHGVERFMRRYFLTAMDVGSLTRLVCAKLEADAWKSRPRGLTRFLPEGEGGPATLDGEDFVLREGRIDFADEKRIEADPVVMMRLFEIAAKHSADLHPDAMSAIGRSLRLVDDNFRSDSRAARSFFATLLDSPEPQAVLRLMTEAGLLGRYIPEFGDIVARTQFNMYHRYTVDEHTLRTLAWLRSIEKGEQAEDHPLATKIVGQIKHRRALHLAALLHDTGKGQGDQCEEGAIRAAEACTRLGLPEDEVELVSWLVRSHLTMSDTAQRRDIGDPKTIIDFARIVGSIERLRLLLLLTAIDIRAVGEGIWNGWKAQLLRDLYSATAAVLADGHSVLAEAGEAEARARLTAKADEARAQLAARMARFDEAFAREWAQELPDSYWLVFGPEDRLRHALFVRATRAMTRDIAVAVRVDRRRAATEVLIHAPDRDRLFSDIAATLADIGANIVGAHVETTRSGHAFDVFLIQEESGGPYGVGRSRALDTLQARVTRAAAGEPARPAKRGPHAMKRRAAAFTVPSTVEFDDTASEAATVIEATGRDRPGLLSELARVLADAGLSLQGARIDGYGERAVDVFYVLKNGAKLTDEADREPVRAALLSILREEEAQWAEEARARGLARARASTGR</sequence>
<dbReference type="GO" id="GO:0008773">
    <property type="term" value="F:[protein-PII] uridylyltransferase activity"/>
    <property type="evidence" value="ECO:0007669"/>
    <property type="project" value="UniProtKB-EC"/>
</dbReference>
<dbReference type="SUPFAM" id="SSF81891">
    <property type="entry name" value="Poly A polymerase C-terminal region-like"/>
    <property type="match status" value="1"/>
</dbReference>
<dbReference type="InterPro" id="IPR045865">
    <property type="entry name" value="ACT-like_dom_sf"/>
</dbReference>
<evidence type="ECO:0000259" key="8">
    <source>
        <dbReference type="PROSITE" id="PS51671"/>
    </source>
</evidence>
<evidence type="ECO:0000256" key="7">
    <source>
        <dbReference type="HAMAP-Rule" id="MF_00277"/>
    </source>
</evidence>
<dbReference type="EMBL" id="JBHRSV010000012">
    <property type="protein sequence ID" value="MFC2925988.1"/>
    <property type="molecule type" value="Genomic_DNA"/>
</dbReference>
<protein>
    <recommendedName>
        <fullName evidence="7">Bifunctional uridylyltransferase/uridylyl-removing enzyme</fullName>
        <shortName evidence="7">UTase/UR</shortName>
    </recommendedName>
    <alternativeName>
        <fullName evidence="7">Bifunctional [protein-PII] modification enzyme</fullName>
    </alternativeName>
    <alternativeName>
        <fullName evidence="7">Bifunctional nitrogen sensor protein</fullName>
    </alternativeName>
    <domain>
        <recommendedName>
            <fullName evidence="7">[Protein-PII] uridylyltransferase</fullName>
            <shortName evidence="7">PII uridylyltransferase</shortName>
            <shortName evidence="7">UTase</shortName>
            <ecNumber evidence="7">2.7.7.59</ecNumber>
        </recommendedName>
    </domain>
    <domain>
        <recommendedName>
            <fullName evidence="7">[Protein-PII]-UMP uridylyl-removing enzyme</fullName>
            <shortName evidence="7">UR</shortName>
            <ecNumber evidence="7">3.1.4.-</ecNumber>
        </recommendedName>
    </domain>
</protein>
<keyword evidence="1 7" id="KW-0808">Transferase</keyword>
<accession>A0ABV6ZX72</accession>
<dbReference type="CDD" id="cd04900">
    <property type="entry name" value="ACT_UUR-like_1"/>
    <property type="match status" value="1"/>
</dbReference>
<evidence type="ECO:0000256" key="3">
    <source>
        <dbReference type="ARBA" id="ARBA00022737"/>
    </source>
</evidence>
<dbReference type="PROSITE" id="PS51671">
    <property type="entry name" value="ACT"/>
    <property type="match status" value="2"/>
</dbReference>
<dbReference type="NCBIfam" id="NF003467">
    <property type="entry name" value="PRK05092.1"/>
    <property type="match status" value="1"/>
</dbReference>
<dbReference type="PIRSF" id="PIRSF006288">
    <property type="entry name" value="PII_uridyltransf"/>
    <property type="match status" value="1"/>
</dbReference>
<dbReference type="InterPro" id="IPR010043">
    <property type="entry name" value="UTase/UR"/>
</dbReference>
<dbReference type="PANTHER" id="PTHR47320">
    <property type="entry name" value="BIFUNCTIONAL URIDYLYLTRANSFERASE/URIDYLYL-REMOVING ENZYME"/>
    <property type="match status" value="1"/>
</dbReference>
<dbReference type="SUPFAM" id="SSF81593">
    <property type="entry name" value="Nucleotidyltransferase substrate binding subunit/domain"/>
    <property type="match status" value="1"/>
</dbReference>
<dbReference type="CDD" id="cd05401">
    <property type="entry name" value="NT_GlnE_GlnD_like"/>
    <property type="match status" value="1"/>
</dbReference>
<dbReference type="Proteomes" id="UP001595379">
    <property type="component" value="Unassembled WGS sequence"/>
</dbReference>
<dbReference type="HAMAP" id="MF_00277">
    <property type="entry name" value="PII_uridylyl_transf"/>
    <property type="match status" value="1"/>
</dbReference>
<dbReference type="SUPFAM" id="SSF55021">
    <property type="entry name" value="ACT-like"/>
    <property type="match status" value="2"/>
</dbReference>
<dbReference type="Pfam" id="PF08335">
    <property type="entry name" value="GlnD_UR_UTase"/>
    <property type="match status" value="1"/>
</dbReference>
<dbReference type="Gene3D" id="1.20.120.330">
    <property type="entry name" value="Nucleotidyltransferases domain 2"/>
    <property type="match status" value="1"/>
</dbReference>
<feature type="region of interest" description="Uridylyltransferase" evidence="7">
    <location>
        <begin position="1"/>
        <end position="370"/>
    </location>
</feature>
<dbReference type="InterPro" id="IPR006674">
    <property type="entry name" value="HD_domain"/>
</dbReference>
<feature type="domain" description="HD" evidence="9">
    <location>
        <begin position="488"/>
        <end position="609"/>
    </location>
</feature>
<dbReference type="Gene3D" id="3.30.70.260">
    <property type="match status" value="1"/>
</dbReference>
<keyword evidence="5 7" id="KW-0460">Magnesium</keyword>
<dbReference type="SUPFAM" id="SSF81301">
    <property type="entry name" value="Nucleotidyltransferase"/>
    <property type="match status" value="1"/>
</dbReference>
<evidence type="ECO:0000259" key="9">
    <source>
        <dbReference type="PROSITE" id="PS51831"/>
    </source>
</evidence>
<keyword evidence="3" id="KW-0677">Repeat</keyword>
<keyword evidence="6 7" id="KW-0511">Multifunctional enzyme</keyword>
<dbReference type="Pfam" id="PF01966">
    <property type="entry name" value="HD"/>
    <property type="match status" value="1"/>
</dbReference>
<evidence type="ECO:0000256" key="5">
    <source>
        <dbReference type="ARBA" id="ARBA00022842"/>
    </source>
</evidence>
<reference evidence="11" key="1">
    <citation type="journal article" date="2019" name="Int. J. Syst. Evol. Microbiol.">
        <title>The Global Catalogue of Microorganisms (GCM) 10K type strain sequencing project: providing services to taxonomists for standard genome sequencing and annotation.</title>
        <authorList>
            <consortium name="The Broad Institute Genomics Platform"/>
            <consortium name="The Broad Institute Genome Sequencing Center for Infectious Disease"/>
            <person name="Wu L."/>
            <person name="Ma J."/>
        </authorList>
    </citation>
    <scope>NUCLEOTIDE SEQUENCE [LARGE SCALE GENOMIC DNA]</scope>
    <source>
        <strain evidence="11">KCTC 52487</strain>
    </source>
</reference>
<evidence type="ECO:0000313" key="11">
    <source>
        <dbReference type="Proteomes" id="UP001595379"/>
    </source>
</evidence>
<comment type="function">
    <text evidence="7">Modifies, by uridylylation and deuridylylation, the PII regulatory proteins (GlnB and homologs), in response to the nitrogen status of the cell that GlnD senses through the glutamine level. Under low glutamine levels, catalyzes the conversion of the PII proteins and UTP to PII-UMP and PPi, while under higher glutamine levels, GlnD hydrolyzes PII-UMP to PII and UMP (deuridylylation). Thus, controls uridylylation state and activity of the PII proteins, and plays an important role in the regulation of nitrogen metabolism.</text>
</comment>
<feature type="domain" description="ACT" evidence="8">
    <location>
        <begin position="737"/>
        <end position="822"/>
    </location>
</feature>
<dbReference type="Pfam" id="PF01842">
    <property type="entry name" value="ACT"/>
    <property type="match status" value="1"/>
</dbReference>
<evidence type="ECO:0000256" key="1">
    <source>
        <dbReference type="ARBA" id="ARBA00022679"/>
    </source>
</evidence>
<dbReference type="SMART" id="SM00471">
    <property type="entry name" value="HDc"/>
    <property type="match status" value="1"/>
</dbReference>
<dbReference type="Gene3D" id="3.30.460.10">
    <property type="entry name" value="Beta Polymerase, domain 2"/>
    <property type="match status" value="1"/>
</dbReference>
<keyword evidence="4 7" id="KW-0378">Hydrolase</keyword>
<dbReference type="EC" id="2.7.7.59" evidence="7"/>
<comment type="caution">
    <text evidence="7">Lacks conserved residue(s) required for the propagation of feature annotation.</text>
</comment>
<dbReference type="EC" id="3.1.4.-" evidence="7"/>
<comment type="cofactor">
    <cofactor evidence="7">
        <name>Mg(2+)</name>
        <dbReference type="ChEBI" id="CHEBI:18420"/>
    </cofactor>
</comment>
<comment type="similarity">
    <text evidence="7">Belongs to the GlnD family.</text>
</comment>
<comment type="domain">
    <text evidence="7">Has four distinct domains: an N-terminal nucleotidyltransferase (NT) domain responsible for UTase activity, a central HD domain that encodes UR activity, and two C-terminal ACT domains that seem to have a role in glutamine sensing.</text>
</comment>
<dbReference type="PROSITE" id="PS51831">
    <property type="entry name" value="HD"/>
    <property type="match status" value="1"/>
</dbReference>
<organism evidence="10 11">
    <name type="scientific">Hyphobacterium vulgare</name>
    <dbReference type="NCBI Taxonomy" id="1736751"/>
    <lineage>
        <taxon>Bacteria</taxon>
        <taxon>Pseudomonadati</taxon>
        <taxon>Pseudomonadota</taxon>
        <taxon>Alphaproteobacteria</taxon>
        <taxon>Maricaulales</taxon>
        <taxon>Maricaulaceae</taxon>
        <taxon>Hyphobacterium</taxon>
    </lineage>
</organism>
<evidence type="ECO:0000256" key="6">
    <source>
        <dbReference type="ARBA" id="ARBA00023268"/>
    </source>
</evidence>
<comment type="activity regulation">
    <text evidence="7">Uridylyltransferase (UTase) activity is inhibited by glutamine, while glutamine activates uridylyl-removing (UR) activity.</text>
</comment>
<comment type="caution">
    <text evidence="10">The sequence shown here is derived from an EMBL/GenBank/DDBJ whole genome shotgun (WGS) entry which is preliminary data.</text>
</comment>
<comment type="catalytic activity">
    <reaction evidence="7">
        <text>[protein-PII]-uridylyl-L-tyrosine + H2O = [protein-PII]-L-tyrosine + UMP + H(+)</text>
        <dbReference type="Rhea" id="RHEA:48600"/>
        <dbReference type="Rhea" id="RHEA-COMP:12147"/>
        <dbReference type="Rhea" id="RHEA-COMP:12148"/>
        <dbReference type="ChEBI" id="CHEBI:15377"/>
        <dbReference type="ChEBI" id="CHEBI:15378"/>
        <dbReference type="ChEBI" id="CHEBI:46858"/>
        <dbReference type="ChEBI" id="CHEBI:57865"/>
        <dbReference type="ChEBI" id="CHEBI:90602"/>
    </reaction>
</comment>